<dbReference type="SUPFAM" id="SSF49503">
    <property type="entry name" value="Cupredoxins"/>
    <property type="match status" value="3"/>
</dbReference>
<keyword evidence="7" id="KW-0186">Copper</keyword>
<evidence type="ECO:0000256" key="7">
    <source>
        <dbReference type="ARBA" id="ARBA00023008"/>
    </source>
</evidence>
<comment type="cofactor">
    <cofactor evidence="2">
        <name>Cu cation</name>
        <dbReference type="ChEBI" id="CHEBI:23378"/>
    </cofactor>
</comment>
<dbReference type="Pfam" id="PF00394">
    <property type="entry name" value="Cu-oxidase"/>
    <property type="match status" value="1"/>
</dbReference>
<organism evidence="14 15">
    <name type="scientific">Exophiala mesophila</name>
    <name type="common">Black yeast-like fungus</name>
    <dbReference type="NCBI Taxonomy" id="212818"/>
    <lineage>
        <taxon>Eukaryota</taxon>
        <taxon>Fungi</taxon>
        <taxon>Dikarya</taxon>
        <taxon>Ascomycota</taxon>
        <taxon>Pezizomycotina</taxon>
        <taxon>Eurotiomycetes</taxon>
        <taxon>Chaetothyriomycetidae</taxon>
        <taxon>Chaetothyriales</taxon>
        <taxon>Herpotrichiellaceae</taxon>
        <taxon>Exophiala</taxon>
    </lineage>
</organism>
<dbReference type="Pfam" id="PF07731">
    <property type="entry name" value="Cu-oxidase_2"/>
    <property type="match status" value="1"/>
</dbReference>
<dbReference type="Pfam" id="PF07732">
    <property type="entry name" value="Cu-oxidase_3"/>
    <property type="match status" value="1"/>
</dbReference>
<dbReference type="OMA" id="THWKFTI"/>
<evidence type="ECO:0000256" key="2">
    <source>
        <dbReference type="ARBA" id="ARBA00001935"/>
    </source>
</evidence>
<dbReference type="GO" id="GO:0052716">
    <property type="term" value="F:hydroquinone:oxygen oxidoreductase activity"/>
    <property type="evidence" value="ECO:0007669"/>
    <property type="project" value="UniProtKB-EC"/>
</dbReference>
<comment type="similarity">
    <text evidence="3">Belongs to the multicopper oxidase family.</text>
</comment>
<dbReference type="InterPro" id="IPR033138">
    <property type="entry name" value="Cu_oxidase_CS"/>
</dbReference>
<evidence type="ECO:0000256" key="1">
    <source>
        <dbReference type="ARBA" id="ARBA00000349"/>
    </source>
</evidence>
<feature type="compositionally biased region" description="Low complexity" evidence="10">
    <location>
        <begin position="116"/>
        <end position="127"/>
    </location>
</feature>
<gene>
    <name evidence="14" type="ORF">PV10_07934</name>
</gene>
<feature type="domain" description="Plastocyanin-like" evidence="13">
    <location>
        <begin position="233"/>
        <end position="344"/>
    </location>
</feature>
<dbReference type="GO" id="GO:0046274">
    <property type="term" value="P:lignin catabolic process"/>
    <property type="evidence" value="ECO:0007669"/>
    <property type="project" value="UniProtKB-KW"/>
</dbReference>
<dbReference type="GeneID" id="27325779"/>
<comment type="catalytic activity">
    <reaction evidence="1">
        <text>4 hydroquinone + O2 = 4 benzosemiquinone + 2 H2O</text>
        <dbReference type="Rhea" id="RHEA:11276"/>
        <dbReference type="ChEBI" id="CHEBI:15377"/>
        <dbReference type="ChEBI" id="CHEBI:15379"/>
        <dbReference type="ChEBI" id="CHEBI:17594"/>
        <dbReference type="ChEBI" id="CHEBI:17977"/>
        <dbReference type="EC" id="1.10.3.2"/>
    </reaction>
</comment>
<dbReference type="InterPro" id="IPR011706">
    <property type="entry name" value="Cu-oxidase_C"/>
</dbReference>
<keyword evidence="8" id="KW-0325">Glycoprotein</keyword>
<keyword evidence="6" id="KW-0560">Oxidoreductase</keyword>
<evidence type="ECO:0000256" key="6">
    <source>
        <dbReference type="ARBA" id="ARBA00023002"/>
    </source>
</evidence>
<evidence type="ECO:0000256" key="3">
    <source>
        <dbReference type="ARBA" id="ARBA00010609"/>
    </source>
</evidence>
<dbReference type="InterPro" id="IPR002355">
    <property type="entry name" value="Cu_oxidase_Cu_BS"/>
</dbReference>
<feature type="compositionally biased region" description="Polar residues" evidence="10">
    <location>
        <begin position="190"/>
        <end position="199"/>
    </location>
</feature>
<evidence type="ECO:0000313" key="14">
    <source>
        <dbReference type="EMBL" id="KIV90653.1"/>
    </source>
</evidence>
<dbReference type="InterPro" id="IPR008972">
    <property type="entry name" value="Cupredoxin"/>
</dbReference>
<accession>A0A0D1ZV09</accession>
<dbReference type="OrthoDB" id="2121828at2759"/>
<evidence type="ECO:0000259" key="12">
    <source>
        <dbReference type="Pfam" id="PF07731"/>
    </source>
</evidence>
<protein>
    <recommendedName>
        <fullName evidence="4">laccase</fullName>
        <ecNumber evidence="4">1.10.3.2</ecNumber>
    </recommendedName>
</protein>
<evidence type="ECO:0000256" key="9">
    <source>
        <dbReference type="ARBA" id="ARBA00023185"/>
    </source>
</evidence>
<reference evidence="14 15" key="1">
    <citation type="submission" date="2015-01" db="EMBL/GenBank/DDBJ databases">
        <title>The Genome Sequence of Exophiala mesophila CBS40295.</title>
        <authorList>
            <consortium name="The Broad Institute Genomics Platform"/>
            <person name="Cuomo C."/>
            <person name="de Hoog S."/>
            <person name="Gorbushina A."/>
            <person name="Stielow B."/>
            <person name="Teixiera M."/>
            <person name="Abouelleil A."/>
            <person name="Chapman S.B."/>
            <person name="Priest M."/>
            <person name="Young S.K."/>
            <person name="Wortman J."/>
            <person name="Nusbaum C."/>
            <person name="Birren B."/>
        </authorList>
    </citation>
    <scope>NUCLEOTIDE SEQUENCE [LARGE SCALE GENOMIC DNA]</scope>
    <source>
        <strain evidence="14 15">CBS 40295</strain>
    </source>
</reference>
<keyword evidence="5" id="KW-0479">Metal-binding</keyword>
<feature type="compositionally biased region" description="Low complexity" evidence="10">
    <location>
        <begin position="158"/>
        <end position="189"/>
    </location>
</feature>
<evidence type="ECO:0000259" key="13">
    <source>
        <dbReference type="Pfam" id="PF07732"/>
    </source>
</evidence>
<dbReference type="VEuPathDB" id="FungiDB:PV10_07934"/>
<dbReference type="Proteomes" id="UP000054302">
    <property type="component" value="Unassembled WGS sequence"/>
</dbReference>
<evidence type="ECO:0000313" key="15">
    <source>
        <dbReference type="Proteomes" id="UP000054302"/>
    </source>
</evidence>
<dbReference type="CDD" id="cd13901">
    <property type="entry name" value="CuRO_3_MaLCC_like"/>
    <property type="match status" value="1"/>
</dbReference>
<sequence length="791" mass="84663">MAKTPDLSSHITKYNQLPFSSFILPFPTRSLVTYTSLESFGSRPFFISLLFFTFPCLNMRSLAYLAAALPLLSNVIAWEADEIVHVTSTRTITVCPITEIWTCTPDVPTIPATRSTTKGPGPETTTTASHGDNGGWDSSTGDNGGWGSSSTSAHYGNGTTSVTSATGTTGSSTTGTTTATSCGTATVSSLPESRCNNANDRSKWCGGKSIDTDSHKEFYTGETKKYVLTLTDQVTVHDGISSTQFAINGKSPGEPIIANWGDMVEVTVVNGLSSNATTIHWHGIRQVGTNDQDGVPGISECGIAPGSSRTYKWHASSHGTGWYHSHALAQYGGGIRGPVIIHGPSTANYDFDMGTVMVDETFSQSIFQMAYNIARTRGALPPSTNYLLNGKNTSPDGSKGEAAQWVVKKDKKHLFRFINSAAQSAFAIQFDHHNFTVVSADYTPIVPYVTNTLWIQPGQRANIILHADQPAGAYYLRAIHQTGCGAVSLNNGLGFSNGIFTYEGACDTTPSPTNSTLVTAGICNDEPLASLIPHIKKSAGSAAKFSSTVKLLPGGNAAAQVFDGFGSVIRWYLGGPSTDLATNSGAPAGSKTVNVTYKEPTLKTLATLPGLAYNSSLYGNTAVLDGPANDWVYFVIQNNFQTSHPMHLHGHDFSVLGQGRGVFTADMVGQLRFDNPIRRDTALLFGGGSPQAFISGWTVIGFETDNPGAWLMHCHLIWHADGGMGLQFLEQPASIDASKYYNSPSFQNECKAYEAYEAIGGGHKHPYEAGVKRHLDGHIFHAHKHADVVRH</sequence>
<feature type="domain" description="Plastocyanin-like" evidence="12">
    <location>
        <begin position="596"/>
        <end position="733"/>
    </location>
</feature>
<dbReference type="InterPro" id="IPR045087">
    <property type="entry name" value="Cu-oxidase_fam"/>
</dbReference>
<dbReference type="HOGENOM" id="CLU_006504_3_0_1"/>
<dbReference type="RefSeq" id="XP_016222227.1">
    <property type="nucleotide sequence ID" value="XM_016372895.1"/>
</dbReference>
<keyword evidence="15" id="KW-1185">Reference proteome</keyword>
<name>A0A0D1ZV09_EXOME</name>
<dbReference type="InterPro" id="IPR011707">
    <property type="entry name" value="Cu-oxidase-like_N"/>
</dbReference>
<dbReference type="EC" id="1.10.3.2" evidence="4"/>
<dbReference type="Gene3D" id="2.60.40.420">
    <property type="entry name" value="Cupredoxins - blue copper proteins"/>
    <property type="match status" value="3"/>
</dbReference>
<evidence type="ECO:0000259" key="11">
    <source>
        <dbReference type="Pfam" id="PF00394"/>
    </source>
</evidence>
<evidence type="ECO:0000256" key="5">
    <source>
        <dbReference type="ARBA" id="ARBA00022723"/>
    </source>
</evidence>
<feature type="region of interest" description="Disordered" evidence="10">
    <location>
        <begin position="109"/>
        <end position="204"/>
    </location>
</feature>
<evidence type="ECO:0000256" key="4">
    <source>
        <dbReference type="ARBA" id="ARBA00012297"/>
    </source>
</evidence>
<feature type="domain" description="Plastocyanin-like" evidence="11">
    <location>
        <begin position="376"/>
        <end position="485"/>
    </location>
</feature>
<dbReference type="AlphaFoldDB" id="A0A0D1ZV09"/>
<proteinExistence type="inferred from homology"/>
<dbReference type="PANTHER" id="PTHR11709">
    <property type="entry name" value="MULTI-COPPER OXIDASE"/>
    <property type="match status" value="1"/>
</dbReference>
<dbReference type="InterPro" id="IPR001117">
    <property type="entry name" value="Cu-oxidase_2nd"/>
</dbReference>
<dbReference type="PROSITE" id="PS00080">
    <property type="entry name" value="MULTICOPPER_OXIDASE2"/>
    <property type="match status" value="1"/>
</dbReference>
<dbReference type="EMBL" id="KN847524">
    <property type="protein sequence ID" value="KIV90653.1"/>
    <property type="molecule type" value="Genomic_DNA"/>
</dbReference>
<dbReference type="PROSITE" id="PS00079">
    <property type="entry name" value="MULTICOPPER_OXIDASE1"/>
    <property type="match status" value="1"/>
</dbReference>
<dbReference type="STRING" id="212818.A0A0D1ZV09"/>
<dbReference type="PANTHER" id="PTHR11709:SF87">
    <property type="entry name" value="LACCASE"/>
    <property type="match status" value="1"/>
</dbReference>
<evidence type="ECO:0000256" key="8">
    <source>
        <dbReference type="ARBA" id="ARBA00023180"/>
    </source>
</evidence>
<evidence type="ECO:0000256" key="10">
    <source>
        <dbReference type="SAM" id="MobiDB-lite"/>
    </source>
</evidence>
<keyword evidence="9" id="KW-0439">Lignin degradation</keyword>
<dbReference type="CDD" id="cd13880">
    <property type="entry name" value="CuRO_2_MaLCC_like"/>
    <property type="match status" value="1"/>
</dbReference>
<dbReference type="GO" id="GO:0005507">
    <property type="term" value="F:copper ion binding"/>
    <property type="evidence" value="ECO:0007669"/>
    <property type="project" value="InterPro"/>
</dbReference>